<feature type="compositionally biased region" description="Basic and acidic residues" evidence="1">
    <location>
        <begin position="110"/>
        <end position="123"/>
    </location>
</feature>
<reference evidence="2 3" key="1">
    <citation type="submission" date="2018-06" db="EMBL/GenBank/DDBJ databases">
        <authorList>
            <consortium name="Pathogen Informatics"/>
            <person name="Doyle S."/>
        </authorList>
    </citation>
    <scope>NUCLEOTIDE SEQUENCE [LARGE SCALE GENOMIC DNA]</scope>
    <source>
        <strain evidence="2 3">NCTC13492</strain>
    </source>
</reference>
<name>A0A2X2VUW6_CHRJE</name>
<accession>A0A2X2VUW6</accession>
<evidence type="ECO:0008006" key="4">
    <source>
        <dbReference type="Google" id="ProtNLM"/>
    </source>
</evidence>
<organism evidence="2 3">
    <name type="scientific">Chryseobacterium jejuense</name>
    <dbReference type="NCBI Taxonomy" id="445960"/>
    <lineage>
        <taxon>Bacteria</taxon>
        <taxon>Pseudomonadati</taxon>
        <taxon>Bacteroidota</taxon>
        <taxon>Flavobacteriia</taxon>
        <taxon>Flavobacteriales</taxon>
        <taxon>Weeksellaceae</taxon>
        <taxon>Chryseobacterium group</taxon>
        <taxon>Chryseobacterium</taxon>
    </lineage>
</organism>
<dbReference type="Proteomes" id="UP000251670">
    <property type="component" value="Unassembled WGS sequence"/>
</dbReference>
<sequence>MSRTRIVNGKYTKVTEKGYNLYSEGNTNINALGLNNLNADKDIHHGSAVEKAPAYQPKDSVNVFIGMFFDGTGNNRYNSDKTYYSKINSGETYYKNDTVPRNIMRPSKIPKPENKKDQNFRPR</sequence>
<dbReference type="EMBL" id="UAWB01000002">
    <property type="protein sequence ID" value="SQB27395.1"/>
    <property type="molecule type" value="Genomic_DNA"/>
</dbReference>
<protein>
    <recommendedName>
        <fullName evidence="4">DUF2235 domain-containing protein</fullName>
    </recommendedName>
</protein>
<feature type="region of interest" description="Disordered" evidence="1">
    <location>
        <begin position="97"/>
        <end position="123"/>
    </location>
</feature>
<dbReference type="AlphaFoldDB" id="A0A2X2VUW6"/>
<proteinExistence type="predicted"/>
<evidence type="ECO:0000313" key="3">
    <source>
        <dbReference type="Proteomes" id="UP000251670"/>
    </source>
</evidence>
<gene>
    <name evidence="2" type="ORF">NCTC13492_00978</name>
</gene>
<dbReference type="RefSeq" id="WP_111994746.1">
    <property type="nucleotide sequence ID" value="NZ_UAWB01000002.1"/>
</dbReference>
<evidence type="ECO:0000256" key="1">
    <source>
        <dbReference type="SAM" id="MobiDB-lite"/>
    </source>
</evidence>
<evidence type="ECO:0000313" key="2">
    <source>
        <dbReference type="EMBL" id="SQB27395.1"/>
    </source>
</evidence>